<reference evidence="1" key="1">
    <citation type="journal article" date="2017" name="Nature">
        <title>The sunflower genome provides insights into oil metabolism, flowering and Asterid evolution.</title>
        <authorList>
            <person name="Badouin H."/>
            <person name="Gouzy J."/>
            <person name="Grassa C.J."/>
            <person name="Murat F."/>
            <person name="Staton S.E."/>
            <person name="Cottret L."/>
            <person name="Lelandais-Briere C."/>
            <person name="Owens G.L."/>
            <person name="Carrere S."/>
            <person name="Mayjonade B."/>
            <person name="Legrand L."/>
            <person name="Gill N."/>
            <person name="Kane N.C."/>
            <person name="Bowers J.E."/>
            <person name="Hubner S."/>
            <person name="Bellec A."/>
            <person name="Berard A."/>
            <person name="Berges H."/>
            <person name="Blanchet N."/>
            <person name="Boniface M.C."/>
            <person name="Brunel D."/>
            <person name="Catrice O."/>
            <person name="Chaidir N."/>
            <person name="Claudel C."/>
            <person name="Donnadieu C."/>
            <person name="Faraut T."/>
            <person name="Fievet G."/>
            <person name="Helmstetter N."/>
            <person name="King M."/>
            <person name="Knapp S.J."/>
            <person name="Lai Z."/>
            <person name="Le Paslier M.C."/>
            <person name="Lippi Y."/>
            <person name="Lorenzon L."/>
            <person name="Mandel J.R."/>
            <person name="Marage G."/>
            <person name="Marchand G."/>
            <person name="Marquand E."/>
            <person name="Bret-Mestries E."/>
            <person name="Morien E."/>
            <person name="Nambeesan S."/>
            <person name="Nguyen T."/>
            <person name="Pegot-Espagnet P."/>
            <person name="Pouilly N."/>
            <person name="Raftis F."/>
            <person name="Sallet E."/>
            <person name="Schiex T."/>
            <person name="Thomas J."/>
            <person name="Vandecasteele C."/>
            <person name="Vares D."/>
            <person name="Vear F."/>
            <person name="Vautrin S."/>
            <person name="Crespi M."/>
            <person name="Mangin B."/>
            <person name="Burke J.M."/>
            <person name="Salse J."/>
            <person name="Munos S."/>
            <person name="Vincourt P."/>
            <person name="Rieseberg L.H."/>
            <person name="Langlade N.B."/>
        </authorList>
    </citation>
    <scope>NUCLEOTIDE SEQUENCE</scope>
    <source>
        <tissue evidence="1">Leaves</tissue>
    </source>
</reference>
<proteinExistence type="predicted"/>
<protein>
    <submittedName>
        <fullName evidence="1">Dynamin superfamily</fullName>
    </submittedName>
</protein>
<comment type="caution">
    <text evidence="1">The sequence shown here is derived from an EMBL/GenBank/DDBJ whole genome shotgun (WGS) entry which is preliminary data.</text>
</comment>
<gene>
    <name evidence="1" type="ORF">HanXRQr2_Chr17g0810141</name>
</gene>
<accession>A0A9K3DIJ4</accession>
<evidence type="ECO:0000313" key="2">
    <source>
        <dbReference type="Proteomes" id="UP000215914"/>
    </source>
</evidence>
<name>A0A9K3DIJ4_HELAN</name>
<reference evidence="1" key="2">
    <citation type="submission" date="2020-06" db="EMBL/GenBank/DDBJ databases">
        <title>Helianthus annuus Genome sequencing and assembly Release 2.</title>
        <authorList>
            <person name="Gouzy J."/>
            <person name="Langlade N."/>
            <person name="Munos S."/>
        </authorList>
    </citation>
    <scope>NUCLEOTIDE SEQUENCE</scope>
    <source>
        <tissue evidence="1">Leaves</tissue>
    </source>
</reference>
<sequence>MATTENLTGLVNRIQMACTMLGDHGGEGMSLWEALPIIVVVGGQSSEKSSVLESVVGGDGIRVWGCSK</sequence>
<keyword evidence="2" id="KW-1185">Reference proteome</keyword>
<dbReference type="Gene3D" id="3.40.50.300">
    <property type="entry name" value="P-loop containing nucleotide triphosphate hydrolases"/>
    <property type="match status" value="1"/>
</dbReference>
<evidence type="ECO:0000313" key="1">
    <source>
        <dbReference type="EMBL" id="KAF5756060.1"/>
    </source>
</evidence>
<dbReference type="EMBL" id="MNCJ02000332">
    <property type="protein sequence ID" value="KAF5756060.1"/>
    <property type="molecule type" value="Genomic_DNA"/>
</dbReference>
<dbReference type="Gramene" id="mRNA:HanXRQr2_Chr17g0810141">
    <property type="protein sequence ID" value="mRNA:HanXRQr2_Chr17g0810141"/>
    <property type="gene ID" value="HanXRQr2_Chr17g0810141"/>
</dbReference>
<dbReference type="InterPro" id="IPR027417">
    <property type="entry name" value="P-loop_NTPase"/>
</dbReference>
<dbReference type="AlphaFoldDB" id="A0A9K3DIJ4"/>
<organism evidence="1 2">
    <name type="scientific">Helianthus annuus</name>
    <name type="common">Common sunflower</name>
    <dbReference type="NCBI Taxonomy" id="4232"/>
    <lineage>
        <taxon>Eukaryota</taxon>
        <taxon>Viridiplantae</taxon>
        <taxon>Streptophyta</taxon>
        <taxon>Embryophyta</taxon>
        <taxon>Tracheophyta</taxon>
        <taxon>Spermatophyta</taxon>
        <taxon>Magnoliopsida</taxon>
        <taxon>eudicotyledons</taxon>
        <taxon>Gunneridae</taxon>
        <taxon>Pentapetalae</taxon>
        <taxon>asterids</taxon>
        <taxon>campanulids</taxon>
        <taxon>Asterales</taxon>
        <taxon>Asteraceae</taxon>
        <taxon>Asteroideae</taxon>
        <taxon>Heliantheae alliance</taxon>
        <taxon>Heliantheae</taxon>
        <taxon>Helianthus</taxon>
    </lineage>
</organism>
<dbReference type="Proteomes" id="UP000215914">
    <property type="component" value="Unassembled WGS sequence"/>
</dbReference>